<comment type="caution">
    <text evidence="3">The sequence shown here is derived from an EMBL/GenBank/DDBJ whole genome shotgun (WGS) entry which is preliminary data.</text>
</comment>
<gene>
    <name evidence="3" type="ORF">HK099_003122</name>
</gene>
<dbReference type="AlphaFoldDB" id="A0AAD5TVJ2"/>
<protein>
    <recommendedName>
        <fullName evidence="2">Apple domain-containing protein</fullName>
    </recommendedName>
</protein>
<feature type="region of interest" description="Disordered" evidence="1">
    <location>
        <begin position="186"/>
        <end position="205"/>
    </location>
</feature>
<keyword evidence="4" id="KW-1185">Reference proteome</keyword>
<feature type="compositionally biased region" description="Polar residues" evidence="1">
    <location>
        <begin position="186"/>
        <end position="196"/>
    </location>
</feature>
<dbReference type="Pfam" id="PF14295">
    <property type="entry name" value="PAN_4"/>
    <property type="match status" value="2"/>
</dbReference>
<evidence type="ECO:0000256" key="1">
    <source>
        <dbReference type="SAM" id="MobiDB-lite"/>
    </source>
</evidence>
<dbReference type="InterPro" id="IPR003609">
    <property type="entry name" value="Pan_app"/>
</dbReference>
<reference evidence="3" key="1">
    <citation type="submission" date="2020-05" db="EMBL/GenBank/DDBJ databases">
        <title>Phylogenomic resolution of chytrid fungi.</title>
        <authorList>
            <person name="Stajich J.E."/>
            <person name="Amses K."/>
            <person name="Simmons R."/>
            <person name="Seto K."/>
            <person name="Myers J."/>
            <person name="Bonds A."/>
            <person name="Quandt C.A."/>
            <person name="Barry K."/>
            <person name="Liu P."/>
            <person name="Grigoriev I."/>
            <person name="Longcore J.E."/>
            <person name="James T.Y."/>
        </authorList>
    </citation>
    <scope>NUCLEOTIDE SEQUENCE</scope>
    <source>
        <strain evidence="3">JEL0476</strain>
    </source>
</reference>
<feature type="non-terminal residue" evidence="3">
    <location>
        <position position="246"/>
    </location>
</feature>
<evidence type="ECO:0000259" key="2">
    <source>
        <dbReference type="Pfam" id="PF14295"/>
    </source>
</evidence>
<dbReference type="Proteomes" id="UP001211065">
    <property type="component" value="Unassembled WGS sequence"/>
</dbReference>
<feature type="domain" description="Apple" evidence="2">
    <location>
        <begin position="122"/>
        <end position="163"/>
    </location>
</feature>
<name>A0AAD5TVJ2_9FUNG</name>
<accession>A0AAD5TVJ2</accession>
<organism evidence="3 4">
    <name type="scientific">Clydaea vesicula</name>
    <dbReference type="NCBI Taxonomy" id="447962"/>
    <lineage>
        <taxon>Eukaryota</taxon>
        <taxon>Fungi</taxon>
        <taxon>Fungi incertae sedis</taxon>
        <taxon>Chytridiomycota</taxon>
        <taxon>Chytridiomycota incertae sedis</taxon>
        <taxon>Chytridiomycetes</taxon>
        <taxon>Lobulomycetales</taxon>
        <taxon>Lobulomycetaceae</taxon>
        <taxon>Clydaea</taxon>
    </lineage>
</organism>
<dbReference type="Gene3D" id="3.50.4.10">
    <property type="entry name" value="Hepatocyte Growth Factor"/>
    <property type="match status" value="2"/>
</dbReference>
<feature type="domain" description="Apple" evidence="2">
    <location>
        <begin position="38"/>
        <end position="79"/>
    </location>
</feature>
<evidence type="ECO:0000313" key="4">
    <source>
        <dbReference type="Proteomes" id="UP001211065"/>
    </source>
</evidence>
<evidence type="ECO:0000313" key="3">
    <source>
        <dbReference type="EMBL" id="KAJ3199519.1"/>
    </source>
</evidence>
<sequence>QGNAVKTGPNTSCGWKGGNDNGNGAIDWKGNNWAIGCDFNGHDYKSISQPNSGDKCGQSCVDDSSCSHWTWSQGVCYLKNGGLSQGNAVKTGPNTSCGWKGGNDNGNGAIDWKGNNWAIGCDFNGHDYKSISQPNSGDKCGQSCHDDSPCSHWTWSQGVCYLKNGGLSQGNAVKTGENTSCGWKGENNSDAVSNGDNLDASDDNDAHQRNYISSFNIDYGHSQVHISGNDLKIVLAPSSHGDAVGA</sequence>
<proteinExistence type="predicted"/>
<feature type="non-terminal residue" evidence="3">
    <location>
        <position position="1"/>
    </location>
</feature>
<dbReference type="EMBL" id="JADGJW010002095">
    <property type="protein sequence ID" value="KAJ3199519.1"/>
    <property type="molecule type" value="Genomic_DNA"/>
</dbReference>
<dbReference type="SUPFAM" id="SSF57414">
    <property type="entry name" value="Hairpin loop containing domain-like"/>
    <property type="match status" value="2"/>
</dbReference>